<comment type="caution">
    <text evidence="1">The sequence shown here is derived from an EMBL/GenBank/DDBJ whole genome shotgun (WGS) entry which is preliminary data.</text>
</comment>
<keyword evidence="2" id="KW-1185">Reference proteome</keyword>
<reference evidence="1" key="1">
    <citation type="submission" date="2020-05" db="EMBL/GenBank/DDBJ databases">
        <title>Large-scale comparative analyses of tick genomes elucidate their genetic diversity and vector capacities.</title>
        <authorList>
            <person name="Jia N."/>
            <person name="Wang J."/>
            <person name="Shi W."/>
            <person name="Du L."/>
            <person name="Sun Y."/>
            <person name="Zhan W."/>
            <person name="Jiang J."/>
            <person name="Wang Q."/>
            <person name="Zhang B."/>
            <person name="Ji P."/>
            <person name="Sakyi L.B."/>
            <person name="Cui X."/>
            <person name="Yuan T."/>
            <person name="Jiang B."/>
            <person name="Yang W."/>
            <person name="Lam T.T.-Y."/>
            <person name="Chang Q."/>
            <person name="Ding S."/>
            <person name="Wang X."/>
            <person name="Zhu J."/>
            <person name="Ruan X."/>
            <person name="Zhao L."/>
            <person name="Wei J."/>
            <person name="Que T."/>
            <person name="Du C."/>
            <person name="Cheng J."/>
            <person name="Dai P."/>
            <person name="Han X."/>
            <person name="Huang E."/>
            <person name="Gao Y."/>
            <person name="Liu J."/>
            <person name="Shao H."/>
            <person name="Ye R."/>
            <person name="Li L."/>
            <person name="Wei W."/>
            <person name="Wang X."/>
            <person name="Wang C."/>
            <person name="Yang T."/>
            <person name="Huo Q."/>
            <person name="Li W."/>
            <person name="Guo W."/>
            <person name="Chen H."/>
            <person name="Zhou L."/>
            <person name="Ni X."/>
            <person name="Tian J."/>
            <person name="Zhou Y."/>
            <person name="Sheng Y."/>
            <person name="Liu T."/>
            <person name="Pan Y."/>
            <person name="Xia L."/>
            <person name="Li J."/>
            <person name="Zhao F."/>
            <person name="Cao W."/>
        </authorList>
    </citation>
    <scope>NUCLEOTIDE SEQUENCE</scope>
    <source>
        <strain evidence="1">Hyas-2018</strain>
    </source>
</reference>
<proteinExistence type="predicted"/>
<name>A0ACB7T6V1_HYAAI</name>
<sequence length="109" mass="12425">MRPVRPAWLSQATITRTSRRVQHAAGGVSWVRDRRAVFIHDDQRRRWHGAICSERGPVWKTRPPRKSRLADPVVSSAASKDDPDSRAAWLDAQRGCFPSATRTDRTPLR</sequence>
<gene>
    <name evidence="1" type="ORF">HPB50_007976</name>
</gene>
<dbReference type="EMBL" id="CM023490">
    <property type="protein sequence ID" value="KAH6942570.1"/>
    <property type="molecule type" value="Genomic_DNA"/>
</dbReference>
<evidence type="ECO:0000313" key="2">
    <source>
        <dbReference type="Proteomes" id="UP000821845"/>
    </source>
</evidence>
<dbReference type="Proteomes" id="UP000821845">
    <property type="component" value="Chromosome 10"/>
</dbReference>
<organism evidence="1 2">
    <name type="scientific">Hyalomma asiaticum</name>
    <name type="common">Tick</name>
    <dbReference type="NCBI Taxonomy" id="266040"/>
    <lineage>
        <taxon>Eukaryota</taxon>
        <taxon>Metazoa</taxon>
        <taxon>Ecdysozoa</taxon>
        <taxon>Arthropoda</taxon>
        <taxon>Chelicerata</taxon>
        <taxon>Arachnida</taxon>
        <taxon>Acari</taxon>
        <taxon>Parasitiformes</taxon>
        <taxon>Ixodida</taxon>
        <taxon>Ixodoidea</taxon>
        <taxon>Ixodidae</taxon>
        <taxon>Hyalomminae</taxon>
        <taxon>Hyalomma</taxon>
    </lineage>
</organism>
<accession>A0ACB7T6V1</accession>
<protein>
    <submittedName>
        <fullName evidence="1">Uncharacterized protein</fullName>
    </submittedName>
</protein>
<evidence type="ECO:0000313" key="1">
    <source>
        <dbReference type="EMBL" id="KAH6942570.1"/>
    </source>
</evidence>